<evidence type="ECO:0000256" key="1">
    <source>
        <dbReference type="SAM" id="Phobius"/>
    </source>
</evidence>
<feature type="transmembrane region" description="Helical" evidence="1">
    <location>
        <begin position="378"/>
        <end position="399"/>
    </location>
</feature>
<dbReference type="HOGENOM" id="CLU_020178_2_1_1"/>
<keyword evidence="1" id="KW-0472">Membrane</keyword>
<sequence>MAQTHGFSDKSRPAAAARAVYLKIFLGGSFAMVLTIFSVFSIFWGALWKIPSHTLPGWVVDFDGGLIGQNVAQALTSQSGPSKVTWTVIPASQFPGGPSEVGAAVLEEHTWTAITINEGSTARLSNSLITPNASYDGTQAITVFAVEARNENAFRSLIRPSVQASLGAISGAIAIQTAQKVANSTNLASILTTSPQTVTAPISYQIQNLAPFDIPVATAVTFVGLIYQLILSFFIVMITHSAREASGLDKTLHTRSLITLRFVSSFGAYFVISLFYSLLSMAFQLTLTRKFGHGGFVIFWMLNYASMLSVGLALESLMTLLTTKGIPFFMITWIIINVSVCVFPMEVMPKFFHYGYAVPFYNVSRAMRTIVFGTKNRVGLSFGILIAWVAISCISLPLIQMYVRKKANNAARIAAETAERETEEKPTA</sequence>
<dbReference type="PANTHER" id="PTHR34814:SF1">
    <property type="entry name" value="NITROSOGUANIDINE RESISTANCE PROTEIN SNG1"/>
    <property type="match status" value="1"/>
</dbReference>
<reference evidence="4" key="1">
    <citation type="journal article" date="2014" name="Proc. Natl. Acad. Sci. U.S.A.">
        <title>Extensive sampling of basidiomycete genomes demonstrates inadequacy of the white-rot/brown-rot paradigm for wood decay fungi.</title>
        <authorList>
            <person name="Riley R."/>
            <person name="Salamov A.A."/>
            <person name="Brown D.W."/>
            <person name="Nagy L.G."/>
            <person name="Floudas D."/>
            <person name="Held B.W."/>
            <person name="Levasseur A."/>
            <person name="Lombard V."/>
            <person name="Morin E."/>
            <person name="Otillar R."/>
            <person name="Lindquist E.A."/>
            <person name="Sun H."/>
            <person name="LaButti K.M."/>
            <person name="Schmutz J."/>
            <person name="Jabbour D."/>
            <person name="Luo H."/>
            <person name="Baker S.E."/>
            <person name="Pisabarro A.G."/>
            <person name="Walton J.D."/>
            <person name="Blanchette R.A."/>
            <person name="Henrissat B."/>
            <person name="Martin F."/>
            <person name="Cullen D."/>
            <person name="Hibbett D.S."/>
            <person name="Grigoriev I.V."/>
        </authorList>
    </citation>
    <scope>NUCLEOTIDE SEQUENCE [LARGE SCALE GENOMIC DNA]</scope>
    <source>
        <strain evidence="4">CBS 339.88</strain>
    </source>
</reference>
<dbReference type="EMBL" id="KL142423">
    <property type="protein sequence ID" value="KDR66503.1"/>
    <property type="molecule type" value="Genomic_DNA"/>
</dbReference>
<dbReference type="Pfam" id="PF12051">
    <property type="entry name" value="DUF3533"/>
    <property type="match status" value="1"/>
</dbReference>
<protein>
    <recommendedName>
        <fullName evidence="2">DUF3533 domain-containing protein</fullName>
    </recommendedName>
</protein>
<feature type="domain" description="DUF3533" evidence="2">
    <location>
        <begin position="31"/>
        <end position="393"/>
    </location>
</feature>
<evidence type="ECO:0000259" key="2">
    <source>
        <dbReference type="Pfam" id="PF12051"/>
    </source>
</evidence>
<dbReference type="STRING" id="685588.A0A067SIC6"/>
<dbReference type="Proteomes" id="UP000027222">
    <property type="component" value="Unassembled WGS sequence"/>
</dbReference>
<evidence type="ECO:0000313" key="4">
    <source>
        <dbReference type="Proteomes" id="UP000027222"/>
    </source>
</evidence>
<dbReference type="AlphaFoldDB" id="A0A067SIC6"/>
<organism evidence="3 4">
    <name type="scientific">Galerina marginata (strain CBS 339.88)</name>
    <dbReference type="NCBI Taxonomy" id="685588"/>
    <lineage>
        <taxon>Eukaryota</taxon>
        <taxon>Fungi</taxon>
        <taxon>Dikarya</taxon>
        <taxon>Basidiomycota</taxon>
        <taxon>Agaricomycotina</taxon>
        <taxon>Agaricomycetes</taxon>
        <taxon>Agaricomycetidae</taxon>
        <taxon>Agaricales</taxon>
        <taxon>Agaricineae</taxon>
        <taxon>Strophariaceae</taxon>
        <taxon>Galerina</taxon>
    </lineage>
</organism>
<dbReference type="InterPro" id="IPR022703">
    <property type="entry name" value="DUF3533"/>
</dbReference>
<gene>
    <name evidence="3" type="ORF">GALMADRAFT_80808</name>
</gene>
<feature type="transmembrane region" description="Helical" evidence="1">
    <location>
        <begin position="214"/>
        <end position="238"/>
    </location>
</feature>
<keyword evidence="1" id="KW-1133">Transmembrane helix</keyword>
<keyword evidence="4" id="KW-1185">Reference proteome</keyword>
<evidence type="ECO:0000313" key="3">
    <source>
        <dbReference type="EMBL" id="KDR66503.1"/>
    </source>
</evidence>
<name>A0A067SIC6_GALM3</name>
<dbReference type="OrthoDB" id="2140105at2759"/>
<dbReference type="PANTHER" id="PTHR34814">
    <property type="entry name" value="NITROSOGUANIDINE RESISTANCE PROTEIN SNG1"/>
    <property type="match status" value="1"/>
</dbReference>
<feature type="transmembrane region" description="Helical" evidence="1">
    <location>
        <begin position="20"/>
        <end position="47"/>
    </location>
</feature>
<dbReference type="InterPro" id="IPR053001">
    <property type="entry name" value="MNNG_permease-like"/>
</dbReference>
<accession>A0A067SIC6</accession>
<feature type="transmembrane region" description="Helical" evidence="1">
    <location>
        <begin position="258"/>
        <end position="279"/>
    </location>
</feature>
<dbReference type="GO" id="GO:0016020">
    <property type="term" value="C:membrane"/>
    <property type="evidence" value="ECO:0007669"/>
    <property type="project" value="TreeGrafter"/>
</dbReference>
<proteinExistence type="predicted"/>
<feature type="transmembrane region" description="Helical" evidence="1">
    <location>
        <begin position="326"/>
        <end position="345"/>
    </location>
</feature>
<feature type="transmembrane region" description="Helical" evidence="1">
    <location>
        <begin position="291"/>
        <end position="314"/>
    </location>
</feature>
<keyword evidence="1" id="KW-0812">Transmembrane</keyword>